<proteinExistence type="predicted"/>
<sequence>METKRPSLIKLRGKSKKLTVISYRRLQTRKSDKITNNSLPKQVGGRLYKILLTMILLLHWNSYQVNLSRIKNK</sequence>
<accession>A0A0V0GZA7</accession>
<dbReference type="AlphaFoldDB" id="A0A0V0GZA7"/>
<dbReference type="EMBL" id="GEDG01029476">
    <property type="protein sequence ID" value="JAP12523.1"/>
    <property type="molecule type" value="Transcribed_RNA"/>
</dbReference>
<protein>
    <submittedName>
        <fullName evidence="1">Putative ovule protein</fullName>
    </submittedName>
</protein>
<evidence type="ECO:0000313" key="1">
    <source>
        <dbReference type="EMBL" id="JAP12523.1"/>
    </source>
</evidence>
<name>A0A0V0GZA7_SOLCH</name>
<reference evidence="1" key="1">
    <citation type="submission" date="2015-12" db="EMBL/GenBank/DDBJ databases">
        <title>Gene expression during late stages of embryo sac development: a critical building block for successful pollen-pistil interactions.</title>
        <authorList>
            <person name="Liu Y."/>
            <person name="Joly V."/>
            <person name="Sabar M."/>
            <person name="Matton D.P."/>
        </authorList>
    </citation>
    <scope>NUCLEOTIDE SEQUENCE</scope>
</reference>
<organism evidence="1">
    <name type="scientific">Solanum chacoense</name>
    <name type="common">Chaco potato</name>
    <dbReference type="NCBI Taxonomy" id="4108"/>
    <lineage>
        <taxon>Eukaryota</taxon>
        <taxon>Viridiplantae</taxon>
        <taxon>Streptophyta</taxon>
        <taxon>Embryophyta</taxon>
        <taxon>Tracheophyta</taxon>
        <taxon>Spermatophyta</taxon>
        <taxon>Magnoliopsida</taxon>
        <taxon>eudicotyledons</taxon>
        <taxon>Gunneridae</taxon>
        <taxon>Pentapetalae</taxon>
        <taxon>asterids</taxon>
        <taxon>lamiids</taxon>
        <taxon>Solanales</taxon>
        <taxon>Solanaceae</taxon>
        <taxon>Solanoideae</taxon>
        <taxon>Solaneae</taxon>
        <taxon>Solanum</taxon>
    </lineage>
</organism>